<keyword evidence="4" id="KW-1185">Reference proteome</keyword>
<gene>
    <name evidence="3" type="ORF">BDP27DRAFT_1431657</name>
</gene>
<comment type="caution">
    <text evidence="3">The sequence shown here is derived from an EMBL/GenBank/DDBJ whole genome shotgun (WGS) entry which is preliminary data.</text>
</comment>
<organism evidence="3 4">
    <name type="scientific">Rhodocollybia butyracea</name>
    <dbReference type="NCBI Taxonomy" id="206335"/>
    <lineage>
        <taxon>Eukaryota</taxon>
        <taxon>Fungi</taxon>
        <taxon>Dikarya</taxon>
        <taxon>Basidiomycota</taxon>
        <taxon>Agaricomycotina</taxon>
        <taxon>Agaricomycetes</taxon>
        <taxon>Agaricomycetidae</taxon>
        <taxon>Agaricales</taxon>
        <taxon>Marasmiineae</taxon>
        <taxon>Omphalotaceae</taxon>
        <taxon>Rhodocollybia</taxon>
    </lineage>
</organism>
<keyword evidence="1" id="KW-0539">Nucleus</keyword>
<feature type="domain" description="Chromo" evidence="2">
    <location>
        <begin position="97"/>
        <end position="159"/>
    </location>
</feature>
<evidence type="ECO:0000313" key="4">
    <source>
        <dbReference type="Proteomes" id="UP000772434"/>
    </source>
</evidence>
<name>A0A9P5P9T2_9AGAR</name>
<protein>
    <recommendedName>
        <fullName evidence="2">Chromo domain-containing protein</fullName>
    </recommendedName>
</protein>
<dbReference type="InterPro" id="IPR000953">
    <property type="entry name" value="Chromo/chromo_shadow_dom"/>
</dbReference>
<reference evidence="3" key="1">
    <citation type="submission" date="2020-11" db="EMBL/GenBank/DDBJ databases">
        <authorList>
            <consortium name="DOE Joint Genome Institute"/>
            <person name="Ahrendt S."/>
            <person name="Riley R."/>
            <person name="Andreopoulos W."/>
            <person name="Labutti K."/>
            <person name="Pangilinan J."/>
            <person name="Ruiz-Duenas F.J."/>
            <person name="Barrasa J.M."/>
            <person name="Sanchez-Garcia M."/>
            <person name="Camarero S."/>
            <person name="Miyauchi S."/>
            <person name="Serrano A."/>
            <person name="Linde D."/>
            <person name="Babiker R."/>
            <person name="Drula E."/>
            <person name="Ayuso-Fernandez I."/>
            <person name="Pacheco R."/>
            <person name="Padilla G."/>
            <person name="Ferreira P."/>
            <person name="Barriuso J."/>
            <person name="Kellner H."/>
            <person name="Castanera R."/>
            <person name="Alfaro M."/>
            <person name="Ramirez L."/>
            <person name="Pisabarro A.G."/>
            <person name="Kuo A."/>
            <person name="Tritt A."/>
            <person name="Lipzen A."/>
            <person name="He G."/>
            <person name="Yan M."/>
            <person name="Ng V."/>
            <person name="Cullen D."/>
            <person name="Martin F."/>
            <person name="Rosso M.-N."/>
            <person name="Henrissat B."/>
            <person name="Hibbett D."/>
            <person name="Martinez A.T."/>
            <person name="Grigoriev I.V."/>
        </authorList>
    </citation>
    <scope>NUCLEOTIDE SEQUENCE</scope>
    <source>
        <strain evidence="3">AH 40177</strain>
    </source>
</reference>
<dbReference type="SMART" id="SM00298">
    <property type="entry name" value="CHROMO"/>
    <property type="match status" value="1"/>
</dbReference>
<dbReference type="EMBL" id="JADNRY010000317">
    <property type="protein sequence ID" value="KAF9059197.1"/>
    <property type="molecule type" value="Genomic_DNA"/>
</dbReference>
<dbReference type="InterPro" id="IPR016197">
    <property type="entry name" value="Chromo-like_dom_sf"/>
</dbReference>
<proteinExistence type="predicted"/>
<evidence type="ECO:0000259" key="2">
    <source>
        <dbReference type="PROSITE" id="PS50013"/>
    </source>
</evidence>
<dbReference type="PROSITE" id="PS00598">
    <property type="entry name" value="CHROMO_1"/>
    <property type="match status" value="1"/>
</dbReference>
<dbReference type="AlphaFoldDB" id="A0A9P5P9T2"/>
<dbReference type="GO" id="GO:0006338">
    <property type="term" value="P:chromatin remodeling"/>
    <property type="evidence" value="ECO:0007669"/>
    <property type="project" value="UniProtKB-ARBA"/>
</dbReference>
<evidence type="ECO:0000313" key="3">
    <source>
        <dbReference type="EMBL" id="KAF9059197.1"/>
    </source>
</evidence>
<dbReference type="Proteomes" id="UP000772434">
    <property type="component" value="Unassembled WGS sequence"/>
</dbReference>
<dbReference type="PROSITE" id="PS50013">
    <property type="entry name" value="CHROMO_2"/>
    <property type="match status" value="1"/>
</dbReference>
<dbReference type="CDD" id="cd00024">
    <property type="entry name" value="CD_CSD"/>
    <property type="match status" value="1"/>
</dbReference>
<dbReference type="Gene3D" id="2.40.50.40">
    <property type="match status" value="1"/>
</dbReference>
<dbReference type="SUPFAM" id="SSF54160">
    <property type="entry name" value="Chromo domain-like"/>
    <property type="match status" value="1"/>
</dbReference>
<dbReference type="InterPro" id="IPR023779">
    <property type="entry name" value="Chromodomain_CS"/>
</dbReference>
<sequence>MPIPQSDLGDFLHFTSFPSGTTLVSTPDILPTILILPFGPTLALLPFQPRLHDLVTLVVGKVEYIVQIDHYANIDKIVEDVVHEELKGCRSICDLEHKVEIIADSRPIAEWPQEIEYLIKWTGYDAAFNSWVSWEGMVGSLDMLKQWHQEHPRKCQPTPAQVRRLESLAQDADTTLTNIPFHHFPKSTIHMSRFNSTLQQLNILI</sequence>
<evidence type="ECO:0000256" key="1">
    <source>
        <dbReference type="ARBA" id="ARBA00023242"/>
    </source>
</evidence>
<accession>A0A9P5P9T2</accession>